<dbReference type="AlphaFoldDB" id="A0A2T4C544"/>
<feature type="chain" id="PRO_5015536063" description="Secreted protein" evidence="1">
    <location>
        <begin position="19"/>
        <end position="98"/>
    </location>
</feature>
<evidence type="ECO:0000313" key="3">
    <source>
        <dbReference type="Proteomes" id="UP000240760"/>
    </source>
</evidence>
<proteinExistence type="predicted"/>
<evidence type="ECO:0000256" key="1">
    <source>
        <dbReference type="SAM" id="SignalP"/>
    </source>
</evidence>
<keyword evidence="1" id="KW-0732">Signal</keyword>
<keyword evidence="3" id="KW-1185">Reference proteome</keyword>
<evidence type="ECO:0000313" key="2">
    <source>
        <dbReference type="EMBL" id="PTB76638.1"/>
    </source>
</evidence>
<reference evidence="2 3" key="1">
    <citation type="submission" date="2016-07" db="EMBL/GenBank/DDBJ databases">
        <title>Multiple horizontal gene transfer events from other fungi enriched the ability of initially mycotrophic Trichoderma (Ascomycota) to feed on dead plant biomass.</title>
        <authorList>
            <consortium name="DOE Joint Genome Institute"/>
            <person name="Aerts A."/>
            <person name="Atanasova L."/>
            <person name="Chenthamara K."/>
            <person name="Zhang J."/>
            <person name="Grujic M."/>
            <person name="Henrissat B."/>
            <person name="Kuo A."/>
            <person name="Salamov A."/>
            <person name="Lipzen A."/>
            <person name="Labutti K."/>
            <person name="Barry K."/>
            <person name="Miao Y."/>
            <person name="Rahimi M.J."/>
            <person name="Shen Q."/>
            <person name="Grigoriev I.V."/>
            <person name="Kubicek C.P."/>
            <person name="Druzhinina I.S."/>
        </authorList>
    </citation>
    <scope>NUCLEOTIDE SEQUENCE [LARGE SCALE GENOMIC DNA]</scope>
    <source>
        <strain evidence="2 3">ATCC 18648</strain>
    </source>
</reference>
<name>A0A2T4C544_TRILO</name>
<feature type="signal peptide" evidence="1">
    <location>
        <begin position="1"/>
        <end position="18"/>
    </location>
</feature>
<sequence>MGPAVVVVRFVLFPYVCAMSHCMRRMKASTARGIFQLPNYKAFRSSFVSRLSVSLAPSRQSALGNCSCFWLFATLRISDPGDNLSRFSPSISPQVHAG</sequence>
<protein>
    <recommendedName>
        <fullName evidence="4">Secreted protein</fullName>
    </recommendedName>
</protein>
<dbReference type="EMBL" id="KZ679131">
    <property type="protein sequence ID" value="PTB76638.1"/>
    <property type="molecule type" value="Genomic_DNA"/>
</dbReference>
<dbReference type="Proteomes" id="UP000240760">
    <property type="component" value="Unassembled WGS sequence"/>
</dbReference>
<accession>A0A2T4C544</accession>
<organism evidence="2 3">
    <name type="scientific">Trichoderma longibrachiatum ATCC 18648</name>
    <dbReference type="NCBI Taxonomy" id="983965"/>
    <lineage>
        <taxon>Eukaryota</taxon>
        <taxon>Fungi</taxon>
        <taxon>Dikarya</taxon>
        <taxon>Ascomycota</taxon>
        <taxon>Pezizomycotina</taxon>
        <taxon>Sordariomycetes</taxon>
        <taxon>Hypocreomycetidae</taxon>
        <taxon>Hypocreales</taxon>
        <taxon>Hypocreaceae</taxon>
        <taxon>Trichoderma</taxon>
    </lineage>
</organism>
<gene>
    <name evidence="2" type="ORF">M440DRAFT_1231025</name>
</gene>
<evidence type="ECO:0008006" key="4">
    <source>
        <dbReference type="Google" id="ProtNLM"/>
    </source>
</evidence>